<evidence type="ECO:0000256" key="2">
    <source>
        <dbReference type="SAM" id="MobiDB-lite"/>
    </source>
</evidence>
<dbReference type="AlphaFoldDB" id="A0A3E1RFC3"/>
<dbReference type="Proteomes" id="UP000260665">
    <property type="component" value="Unassembled WGS sequence"/>
</dbReference>
<evidence type="ECO:0000313" key="5">
    <source>
        <dbReference type="Proteomes" id="UP000260665"/>
    </source>
</evidence>
<keyword evidence="3" id="KW-1133">Transmembrane helix</keyword>
<dbReference type="PANTHER" id="PTHR40278:SF2">
    <property type="entry name" value="TYPE IV PILUS INNER MEMBRANE COMPONENT PILN"/>
    <property type="match status" value="1"/>
</dbReference>
<keyword evidence="5" id="KW-1185">Reference proteome</keyword>
<feature type="transmembrane region" description="Helical" evidence="3">
    <location>
        <begin position="20"/>
        <end position="43"/>
    </location>
</feature>
<comment type="caution">
    <text evidence="4">The sequence shown here is derived from an EMBL/GenBank/DDBJ whole genome shotgun (WGS) entry which is preliminary data.</text>
</comment>
<protein>
    <submittedName>
        <fullName evidence="4">Fimbrial protein</fullName>
    </submittedName>
</protein>
<evidence type="ECO:0000256" key="1">
    <source>
        <dbReference type="SAM" id="Coils"/>
    </source>
</evidence>
<proteinExistence type="predicted"/>
<dbReference type="InterPro" id="IPR052534">
    <property type="entry name" value="Extracell_DNA_Util/SecSys_Comp"/>
</dbReference>
<dbReference type="GO" id="GO:0043683">
    <property type="term" value="P:type IV pilus assembly"/>
    <property type="evidence" value="ECO:0007669"/>
    <property type="project" value="TreeGrafter"/>
</dbReference>
<feature type="compositionally biased region" description="Low complexity" evidence="2">
    <location>
        <begin position="204"/>
        <end position="213"/>
    </location>
</feature>
<sequence>MILINLLPHREAARKRRRDVFNVTLGASALLGGLIAGAIFLWYQSEISSQQNANGILAAEITRLEGQIKDIAGLETEIAALKARQQAVEDLQSDRNLPVHLLTELVQQLPDGVFIAKMVQADQSVTITGTAQSNERVSELLRNLGNNTPWFAKPELVEIVAGSITLSTKEQKRVSNFVIKVRLVRATEAEKSLAPATGASGPNAMASAPAKAASLPTKQ</sequence>
<feature type="coiled-coil region" evidence="1">
    <location>
        <begin position="64"/>
        <end position="91"/>
    </location>
</feature>
<name>A0A3E1RFC3_9BURK</name>
<dbReference type="GO" id="GO:0043107">
    <property type="term" value="P:type IV pilus-dependent motility"/>
    <property type="evidence" value="ECO:0007669"/>
    <property type="project" value="TreeGrafter"/>
</dbReference>
<reference evidence="4 5" key="1">
    <citation type="submission" date="2018-05" db="EMBL/GenBank/DDBJ databases">
        <title>Rhodoferax soyangensis sp.nov., isolated from an oligotrophic freshwater lake.</title>
        <authorList>
            <person name="Park M."/>
        </authorList>
    </citation>
    <scope>NUCLEOTIDE SEQUENCE [LARGE SCALE GENOMIC DNA]</scope>
    <source>
        <strain evidence="4 5">IMCC26218</strain>
    </source>
</reference>
<dbReference type="PANTHER" id="PTHR40278">
    <property type="entry name" value="DNA UTILIZATION PROTEIN HOFN"/>
    <property type="match status" value="1"/>
</dbReference>
<dbReference type="InterPro" id="IPR007813">
    <property type="entry name" value="PilN"/>
</dbReference>
<feature type="region of interest" description="Disordered" evidence="2">
    <location>
        <begin position="191"/>
        <end position="219"/>
    </location>
</feature>
<accession>A0A3E1RFC3</accession>
<gene>
    <name evidence="4" type="ORF">DIC66_04115</name>
</gene>
<dbReference type="RefSeq" id="WP_117174366.1">
    <property type="nucleotide sequence ID" value="NZ_QFZK01000002.1"/>
</dbReference>
<dbReference type="Pfam" id="PF05137">
    <property type="entry name" value="PilN"/>
    <property type="match status" value="1"/>
</dbReference>
<keyword evidence="1" id="KW-0175">Coiled coil</keyword>
<keyword evidence="3" id="KW-0812">Transmembrane</keyword>
<keyword evidence="3" id="KW-0472">Membrane</keyword>
<dbReference type="OrthoDB" id="5296173at2"/>
<dbReference type="EMBL" id="QFZK01000002">
    <property type="protein sequence ID" value="RFO97921.1"/>
    <property type="molecule type" value="Genomic_DNA"/>
</dbReference>
<organism evidence="4 5">
    <name type="scientific">Rhodoferax lacus</name>
    <dbReference type="NCBI Taxonomy" id="2184758"/>
    <lineage>
        <taxon>Bacteria</taxon>
        <taxon>Pseudomonadati</taxon>
        <taxon>Pseudomonadota</taxon>
        <taxon>Betaproteobacteria</taxon>
        <taxon>Burkholderiales</taxon>
        <taxon>Comamonadaceae</taxon>
        <taxon>Rhodoferax</taxon>
    </lineage>
</organism>
<evidence type="ECO:0000256" key="3">
    <source>
        <dbReference type="SAM" id="Phobius"/>
    </source>
</evidence>
<evidence type="ECO:0000313" key="4">
    <source>
        <dbReference type="EMBL" id="RFO97921.1"/>
    </source>
</evidence>